<dbReference type="SUPFAM" id="SSF52317">
    <property type="entry name" value="Class I glutamine amidotransferase-like"/>
    <property type="match status" value="1"/>
</dbReference>
<evidence type="ECO:0000313" key="3">
    <source>
        <dbReference type="Proteomes" id="UP000749293"/>
    </source>
</evidence>
<dbReference type="Proteomes" id="UP000749293">
    <property type="component" value="Unassembled WGS sequence"/>
</dbReference>
<accession>A0A9P4YWP0</accession>
<name>A0A9P4YWP0_9HYPO</name>
<dbReference type="InterPro" id="IPR052158">
    <property type="entry name" value="INH-QAR"/>
</dbReference>
<comment type="caution">
    <text evidence="2">The sequence shown here is derived from an EMBL/GenBank/DDBJ whole genome shotgun (WGS) entry which is preliminary data.</text>
</comment>
<dbReference type="RefSeq" id="XP_035321066.1">
    <property type="nucleotide sequence ID" value="XM_035469371.1"/>
</dbReference>
<dbReference type="PANTHER" id="PTHR43130">
    <property type="entry name" value="ARAC-FAMILY TRANSCRIPTIONAL REGULATOR"/>
    <property type="match status" value="1"/>
</dbReference>
<dbReference type="OrthoDB" id="543156at2759"/>
<dbReference type="Gene3D" id="3.40.50.880">
    <property type="match status" value="1"/>
</dbReference>
<dbReference type="InterPro" id="IPR029062">
    <property type="entry name" value="Class_I_gatase-like"/>
</dbReference>
<dbReference type="GeneID" id="55973629"/>
<reference evidence="2" key="1">
    <citation type="submission" date="2020-03" db="EMBL/GenBank/DDBJ databases">
        <title>Site-based positive gene gene selection in Geosmithia morbida across the United States reveals a broad range of putative effectors and factors for local host and environmental adapation.</title>
        <authorList>
            <person name="Onufrak A."/>
            <person name="Murdoch R.W."/>
            <person name="Gazis R."/>
            <person name="Huff M."/>
            <person name="Staton M."/>
            <person name="Klingeman W."/>
            <person name="Hadziabdic D."/>
        </authorList>
    </citation>
    <scope>NUCLEOTIDE SEQUENCE</scope>
    <source>
        <strain evidence="2">1262</strain>
    </source>
</reference>
<dbReference type="EMBL" id="JAANYQ010000009">
    <property type="protein sequence ID" value="KAF4122414.1"/>
    <property type="molecule type" value="Genomic_DNA"/>
</dbReference>
<feature type="domain" description="DJ-1/PfpI" evidence="1">
    <location>
        <begin position="56"/>
        <end position="191"/>
    </location>
</feature>
<dbReference type="Pfam" id="PF01965">
    <property type="entry name" value="DJ-1_PfpI"/>
    <property type="match status" value="1"/>
</dbReference>
<dbReference type="PANTHER" id="PTHR43130:SF7">
    <property type="entry name" value="DJ-1_PFPI DOMAIN-CONTAINING PROTEIN"/>
    <property type="match status" value="1"/>
</dbReference>
<evidence type="ECO:0000259" key="1">
    <source>
        <dbReference type="Pfam" id="PF01965"/>
    </source>
</evidence>
<proteinExistence type="predicted"/>
<keyword evidence="3" id="KW-1185">Reference proteome</keyword>
<sequence length="221" mass="23858">MTTLNIGVFMPNGAQLLDMAAVDLFGVMDKSYLEAVQAMLPDEALWAVAPITKFHYITTRAVGSHIQLTSGVSLKTTSFYDEETVAPGRLDVVVVPGPDPASTYEQGALDWLRRHAETSGVDILSICTGLYVCAAAGVADGKKASGPRTSQADLNSKFPNIKLVGDRYRWVQDGNFWSSGHVTNGNDMVAAYARASPRWESPLVEFGLSVIGTGDRPQLYE</sequence>
<gene>
    <name evidence="2" type="ORF">GMORB2_7406</name>
</gene>
<dbReference type="InterPro" id="IPR002818">
    <property type="entry name" value="DJ-1/PfpI"/>
</dbReference>
<organism evidence="2 3">
    <name type="scientific">Geosmithia morbida</name>
    <dbReference type="NCBI Taxonomy" id="1094350"/>
    <lineage>
        <taxon>Eukaryota</taxon>
        <taxon>Fungi</taxon>
        <taxon>Dikarya</taxon>
        <taxon>Ascomycota</taxon>
        <taxon>Pezizomycotina</taxon>
        <taxon>Sordariomycetes</taxon>
        <taxon>Hypocreomycetidae</taxon>
        <taxon>Hypocreales</taxon>
        <taxon>Bionectriaceae</taxon>
        <taxon>Geosmithia</taxon>
    </lineage>
</organism>
<evidence type="ECO:0000313" key="2">
    <source>
        <dbReference type="EMBL" id="KAF4122414.1"/>
    </source>
</evidence>
<dbReference type="AlphaFoldDB" id="A0A9P4YWP0"/>
<protein>
    <submittedName>
        <fullName evidence="2">DJ-1/PfpI family</fullName>
    </submittedName>
</protein>